<comment type="caution">
    <text evidence="2">The sequence shown here is derived from an EMBL/GenBank/DDBJ whole genome shotgun (WGS) entry which is preliminary data.</text>
</comment>
<feature type="region of interest" description="Disordered" evidence="1">
    <location>
        <begin position="172"/>
        <end position="197"/>
    </location>
</feature>
<evidence type="ECO:0000256" key="1">
    <source>
        <dbReference type="SAM" id="MobiDB-lite"/>
    </source>
</evidence>
<proteinExistence type="predicted"/>
<accession>A0A9P8TM89</accession>
<protein>
    <submittedName>
        <fullName evidence="2">Uncharacterized protein</fullName>
    </submittedName>
</protein>
<reference evidence="2" key="2">
    <citation type="submission" date="2021-01" db="EMBL/GenBank/DDBJ databases">
        <authorList>
            <person name="Schikora-Tamarit M.A."/>
        </authorList>
    </citation>
    <scope>NUCLEOTIDE SEQUENCE</scope>
    <source>
        <strain evidence="2">CBS2887</strain>
    </source>
</reference>
<gene>
    <name evidence="2" type="ORF">WICPIJ_005146</name>
</gene>
<reference evidence="2" key="1">
    <citation type="journal article" date="2021" name="Open Biol.">
        <title>Shared evolutionary footprints suggest mitochondrial oxidative damage underlies multiple complex I losses in fungi.</title>
        <authorList>
            <person name="Schikora-Tamarit M.A."/>
            <person name="Marcet-Houben M."/>
            <person name="Nosek J."/>
            <person name="Gabaldon T."/>
        </authorList>
    </citation>
    <scope>NUCLEOTIDE SEQUENCE</scope>
    <source>
        <strain evidence="2">CBS2887</strain>
    </source>
</reference>
<dbReference type="EMBL" id="JAEUBG010002887">
    <property type="protein sequence ID" value="KAH3683885.1"/>
    <property type="molecule type" value="Genomic_DNA"/>
</dbReference>
<dbReference type="AlphaFoldDB" id="A0A9P8TM89"/>
<organism evidence="2 3">
    <name type="scientific">Wickerhamomyces pijperi</name>
    <name type="common">Yeast</name>
    <name type="synonym">Pichia pijperi</name>
    <dbReference type="NCBI Taxonomy" id="599730"/>
    <lineage>
        <taxon>Eukaryota</taxon>
        <taxon>Fungi</taxon>
        <taxon>Dikarya</taxon>
        <taxon>Ascomycota</taxon>
        <taxon>Saccharomycotina</taxon>
        <taxon>Saccharomycetes</taxon>
        <taxon>Phaffomycetales</taxon>
        <taxon>Wickerhamomycetaceae</taxon>
        <taxon>Wickerhamomyces</taxon>
    </lineage>
</organism>
<keyword evidence="3" id="KW-1185">Reference proteome</keyword>
<feature type="compositionally biased region" description="Basic and acidic residues" evidence="1">
    <location>
        <begin position="172"/>
        <end position="184"/>
    </location>
</feature>
<dbReference type="Proteomes" id="UP000774326">
    <property type="component" value="Unassembled WGS sequence"/>
</dbReference>
<name>A0A9P8TM89_WICPI</name>
<sequence>MVQLDLSLHGHGDIVVLNQSCFITDEQSHGTNITKLHQHGGEGKRSDLLRRKLADVNGVGWAQVGVKVSGGPVQQARINIVQGSDKVEEEEAEAPFKVTEGKGNGRGSGASRDPDVGSRVDEEGCEWLVFELELEAESMPQMEFDSERPSKEPERSLVLVCGSSREFEPKLLEMDKESKFKEDGSSAEDEDTAAKLF</sequence>
<feature type="region of interest" description="Disordered" evidence="1">
    <location>
        <begin position="84"/>
        <end position="119"/>
    </location>
</feature>
<evidence type="ECO:0000313" key="3">
    <source>
        <dbReference type="Proteomes" id="UP000774326"/>
    </source>
</evidence>
<evidence type="ECO:0000313" key="2">
    <source>
        <dbReference type="EMBL" id="KAH3683885.1"/>
    </source>
</evidence>